<keyword evidence="4 9" id="KW-0813">Transport</keyword>
<organism evidence="10">
    <name type="scientific">Acanthormius sp. QL-2013</name>
    <dbReference type="NCBI Taxonomy" id="1421592"/>
    <lineage>
        <taxon>Eukaryota</taxon>
        <taxon>Metazoa</taxon>
        <taxon>Ecdysozoa</taxon>
        <taxon>Arthropoda</taxon>
        <taxon>Hexapoda</taxon>
        <taxon>Insecta</taxon>
        <taxon>Pterygota</taxon>
        <taxon>Neoptera</taxon>
        <taxon>Endopterygota</taxon>
        <taxon>Hymenoptera</taxon>
        <taxon>Apocrita</taxon>
        <taxon>Ichneumonoidea</taxon>
        <taxon>Braconidae</taxon>
        <taxon>Lysiterminae</taxon>
        <taxon>Acanthormius</taxon>
    </lineage>
</organism>
<dbReference type="PANTHER" id="PTHR11058">
    <property type="entry name" value="NADH-UBIQUINONE OXIDOREDUCTASE CHAIN 3"/>
    <property type="match status" value="1"/>
</dbReference>
<comment type="similarity">
    <text evidence="2 9">Belongs to the complex I subunit 3 family.</text>
</comment>
<keyword evidence="9 10" id="KW-0496">Mitochondrion</keyword>
<dbReference type="EC" id="7.1.1.2" evidence="9"/>
<keyword evidence="5 9" id="KW-0812">Transmembrane</keyword>
<keyword evidence="9" id="KW-0249">Electron transport</keyword>
<gene>
    <name evidence="10" type="primary">ND3</name>
</gene>
<comment type="subcellular location">
    <subcellularLocation>
        <location evidence="1">Membrane</location>
    </subcellularLocation>
    <subcellularLocation>
        <location evidence="9">Mitochondrion membrane</location>
        <topology evidence="9">Multi-pass membrane protein</topology>
    </subcellularLocation>
</comment>
<feature type="transmembrane region" description="Helical" evidence="9">
    <location>
        <begin position="53"/>
        <end position="75"/>
    </location>
</feature>
<dbReference type="InterPro" id="IPR000440">
    <property type="entry name" value="NADH_UbQ/plastoQ_OxRdtase_su3"/>
</dbReference>
<evidence type="ECO:0000256" key="9">
    <source>
        <dbReference type="RuleBase" id="RU003640"/>
    </source>
</evidence>
<sequence>MLVLIFLIIIIISLFLMLLNLFLSKKEWLDRDKMSSFECGFISLSVSRLPFSIMFYLIGILFLLFDVEVVFLFPFISLMNLLNLFEWFYINLMILLILYIGLEFEKKEGSLKWMF</sequence>
<evidence type="ECO:0000256" key="7">
    <source>
        <dbReference type="ARBA" id="ARBA00023136"/>
    </source>
</evidence>
<evidence type="ECO:0000256" key="5">
    <source>
        <dbReference type="ARBA" id="ARBA00022692"/>
    </source>
</evidence>
<feature type="transmembrane region" description="Helical" evidence="9">
    <location>
        <begin position="87"/>
        <end position="104"/>
    </location>
</feature>
<keyword evidence="9" id="KW-0520">NAD</keyword>
<dbReference type="EMBL" id="KF385867">
    <property type="protein sequence ID" value="AHA52457.1"/>
    <property type="molecule type" value="Genomic_DNA"/>
</dbReference>
<dbReference type="Pfam" id="PF00507">
    <property type="entry name" value="Oxidored_q4"/>
    <property type="match status" value="1"/>
</dbReference>
<dbReference type="InterPro" id="IPR038430">
    <property type="entry name" value="NDAH_ubi_oxred_su3_sf"/>
</dbReference>
<evidence type="ECO:0000256" key="6">
    <source>
        <dbReference type="ARBA" id="ARBA00022989"/>
    </source>
</evidence>
<evidence type="ECO:0000256" key="8">
    <source>
        <dbReference type="ARBA" id="ARBA00049551"/>
    </source>
</evidence>
<feature type="transmembrane region" description="Helical" evidence="9">
    <location>
        <begin position="6"/>
        <end position="23"/>
    </location>
</feature>
<keyword evidence="6 9" id="KW-1133">Transmembrane helix</keyword>
<dbReference type="GO" id="GO:0030964">
    <property type="term" value="C:NADH dehydrogenase complex"/>
    <property type="evidence" value="ECO:0007669"/>
    <property type="project" value="TreeGrafter"/>
</dbReference>
<keyword evidence="9" id="KW-1278">Translocase</keyword>
<evidence type="ECO:0000256" key="3">
    <source>
        <dbReference type="ARBA" id="ARBA00021007"/>
    </source>
</evidence>
<evidence type="ECO:0000256" key="2">
    <source>
        <dbReference type="ARBA" id="ARBA00008472"/>
    </source>
</evidence>
<name>A0A0A6ZLM9_9HYME</name>
<dbReference type="GO" id="GO:0008137">
    <property type="term" value="F:NADH dehydrogenase (ubiquinone) activity"/>
    <property type="evidence" value="ECO:0007669"/>
    <property type="project" value="UniProtKB-UniRule"/>
</dbReference>
<evidence type="ECO:0000313" key="10">
    <source>
        <dbReference type="EMBL" id="AHA52457.1"/>
    </source>
</evidence>
<geneLocation type="mitochondrion" evidence="10"/>
<keyword evidence="9" id="KW-0679">Respiratory chain</keyword>
<dbReference type="AlphaFoldDB" id="A0A0A6ZLM9"/>
<protein>
    <recommendedName>
        <fullName evidence="3 9">NADH-ubiquinone oxidoreductase chain 3</fullName>
        <ecNumber evidence="9">7.1.1.2</ecNumber>
    </recommendedName>
</protein>
<accession>A0A0A6ZLM9</accession>
<evidence type="ECO:0000256" key="1">
    <source>
        <dbReference type="ARBA" id="ARBA00004370"/>
    </source>
</evidence>
<evidence type="ECO:0000256" key="4">
    <source>
        <dbReference type="ARBA" id="ARBA00022448"/>
    </source>
</evidence>
<dbReference type="PANTHER" id="PTHR11058:SF9">
    <property type="entry name" value="NADH-UBIQUINONE OXIDOREDUCTASE CHAIN 3"/>
    <property type="match status" value="1"/>
</dbReference>
<dbReference type="Gene3D" id="1.20.58.1610">
    <property type="entry name" value="NADH:ubiquinone/plastoquinone oxidoreductase, chain 3"/>
    <property type="match status" value="1"/>
</dbReference>
<comment type="catalytic activity">
    <reaction evidence="8 9">
        <text>a ubiquinone + NADH + 5 H(+)(in) = a ubiquinol + NAD(+) + 4 H(+)(out)</text>
        <dbReference type="Rhea" id="RHEA:29091"/>
        <dbReference type="Rhea" id="RHEA-COMP:9565"/>
        <dbReference type="Rhea" id="RHEA-COMP:9566"/>
        <dbReference type="ChEBI" id="CHEBI:15378"/>
        <dbReference type="ChEBI" id="CHEBI:16389"/>
        <dbReference type="ChEBI" id="CHEBI:17976"/>
        <dbReference type="ChEBI" id="CHEBI:57540"/>
        <dbReference type="ChEBI" id="CHEBI:57945"/>
        <dbReference type="EC" id="7.1.1.2"/>
    </reaction>
</comment>
<keyword evidence="7 9" id="KW-0472">Membrane</keyword>
<comment type="function">
    <text evidence="9">Core subunit of the mitochondrial membrane respiratory chain NADH dehydrogenase (Complex I) which catalyzes electron transfer from NADH through the respiratory chain, using ubiquinone as an electron acceptor. Essential for the catalytic activity of complex I.</text>
</comment>
<reference evidence="10" key="1">
    <citation type="submission" date="2013-07" db="EMBL/GenBank/DDBJ databases">
        <title>The comparative mitochondrial genomes from Braconidae subfamilies and the phylogeny of the Hymenoptera.</title>
        <authorList>
            <person name="Li Q."/>
            <person name="Wei S.J."/>
            <person name="Chen X.X."/>
        </authorList>
    </citation>
    <scope>NUCLEOTIDE SEQUENCE</scope>
</reference>
<keyword evidence="9" id="KW-0830">Ubiquinone</keyword>
<proteinExistence type="inferred from homology"/>
<dbReference type="GO" id="GO:0031966">
    <property type="term" value="C:mitochondrial membrane"/>
    <property type="evidence" value="ECO:0007669"/>
    <property type="project" value="UniProtKB-SubCell"/>
</dbReference>